<feature type="domain" description="DNA-directed DNA polymerase family A palm" evidence="2">
    <location>
        <begin position="426"/>
        <end position="634"/>
    </location>
</feature>
<dbReference type="PANTHER" id="PTHR10133">
    <property type="entry name" value="DNA POLYMERASE I"/>
    <property type="match status" value="1"/>
</dbReference>
<reference evidence="4" key="1">
    <citation type="submission" date="2016-06" db="EMBL/GenBank/DDBJ databases">
        <authorList>
            <person name="Rodrigo-Torres L."/>
            <person name="Arahal D.R."/>
        </authorList>
    </citation>
    <scope>NUCLEOTIDE SEQUENCE [LARGE SCALE GENOMIC DNA]</scope>
    <source>
        <strain evidence="4">CECT 7224</strain>
    </source>
</reference>
<evidence type="ECO:0000313" key="3">
    <source>
        <dbReference type="EMBL" id="SBT15483.1"/>
    </source>
</evidence>
<name>A0A1C3JJW8_9VIBR</name>
<dbReference type="EC" id="2.7.7.7" evidence="3"/>
<evidence type="ECO:0000256" key="1">
    <source>
        <dbReference type="ARBA" id="ARBA00011541"/>
    </source>
</evidence>
<dbReference type="EMBL" id="FLQZ01000132">
    <property type="protein sequence ID" value="SBT15483.1"/>
    <property type="molecule type" value="Genomic_DNA"/>
</dbReference>
<dbReference type="GO" id="GO:0003677">
    <property type="term" value="F:DNA binding"/>
    <property type="evidence" value="ECO:0007669"/>
    <property type="project" value="InterPro"/>
</dbReference>
<proteinExistence type="predicted"/>
<evidence type="ECO:0000313" key="4">
    <source>
        <dbReference type="Proteomes" id="UP000092819"/>
    </source>
</evidence>
<dbReference type="Proteomes" id="UP000092819">
    <property type="component" value="Unassembled WGS sequence"/>
</dbReference>
<dbReference type="GO" id="GO:0006261">
    <property type="term" value="P:DNA-templated DNA replication"/>
    <property type="evidence" value="ECO:0007669"/>
    <property type="project" value="InterPro"/>
</dbReference>
<dbReference type="GO" id="GO:0003887">
    <property type="term" value="F:DNA-directed DNA polymerase activity"/>
    <property type="evidence" value="ECO:0007669"/>
    <property type="project" value="UniProtKB-EC"/>
</dbReference>
<gene>
    <name evidence="3" type="primary">polA_2</name>
    <name evidence="3" type="ORF">VCE7224_04272</name>
</gene>
<dbReference type="SMART" id="SM00482">
    <property type="entry name" value="POLAc"/>
    <property type="match status" value="1"/>
</dbReference>
<dbReference type="AlphaFoldDB" id="A0A1C3JJW8"/>
<dbReference type="InterPro" id="IPR002298">
    <property type="entry name" value="DNA_polymerase_A"/>
</dbReference>
<accession>A0A1C3JJW8</accession>
<dbReference type="Gene3D" id="1.20.1060.10">
    <property type="entry name" value="Taq DNA Polymerase, Chain T, domain 4"/>
    <property type="match status" value="1"/>
</dbReference>
<dbReference type="GO" id="GO:0006302">
    <property type="term" value="P:double-strand break repair"/>
    <property type="evidence" value="ECO:0007669"/>
    <property type="project" value="TreeGrafter"/>
</dbReference>
<dbReference type="InterPro" id="IPR001098">
    <property type="entry name" value="DNA-dir_DNA_pol_A_palm_dom"/>
</dbReference>
<sequence>MLSLQLKGHAMELLPGTQAHLKKRTNPPSSALILPQDTSHTIGKTQFIQHEAELEQLIDLAYQLTLSAVSLSFQFTYSTPVVTLPNGNDRYDISSMTPRLLSMTLMENTSNSLALHSFVIDVATPSISPKLQSLFDLPVTYVTHDAKSDLHCIWSLGLHEPRYWWDTCIAEKARYLGQHNNAKPAQGISTVEKIQAQKTLAEQNMVFYGLAETAQRYNVQNGLASSVKLQMGSEQDHQSFSAFQIERTSQLSITVAKLYLPQSQSCLIFGIHQHLISIEMPWIVTNAAIEWNGFKVCRDKCSQILEACERKFNLYSQELAQLGMTNPNSQHQKQALFASLGLLHHFKDGDDYNFKREMLSKNYALHPAVAFLAKYTHIDSVYKDVILQPGIVGSDGRVHPEQKQLTAATGRQATVAPNILGLPAVLRPLVVAQDGYAIGEVDLAQIEVAIAAGVYGDSNLVKMYNQGDLYTAMAQEFFSEELESEYRSCDSSAFKEKHPEKRAIMKQCTLGLIYGITSFGIAKKLNISVNKATELMDKFLSMFPELQKAIKRMPRYGTLRGHVSTATGLHRYRQLDAKRGHTEKNWMVNMPVQGTAAALFKAAGNRLHQLYKGYNAKLIVAMHDAFVFEVPKEHLNVVSELTAQIMTQVVQEMYPQLKIRSDINISQPDCWTKDGDPNTLDVWLAK</sequence>
<comment type="subunit">
    <text evidence="1">Single-chain monomer with multiple functions.</text>
</comment>
<dbReference type="Gene3D" id="1.10.150.20">
    <property type="entry name" value="5' to 3' exonuclease, C-terminal subdomain"/>
    <property type="match status" value="1"/>
</dbReference>
<keyword evidence="4" id="KW-1185">Reference proteome</keyword>
<keyword evidence="3" id="KW-0548">Nucleotidyltransferase</keyword>
<organism evidence="3 4">
    <name type="scientific">Vibrio celticus</name>
    <dbReference type="NCBI Taxonomy" id="446372"/>
    <lineage>
        <taxon>Bacteria</taxon>
        <taxon>Pseudomonadati</taxon>
        <taxon>Pseudomonadota</taxon>
        <taxon>Gammaproteobacteria</taxon>
        <taxon>Vibrionales</taxon>
        <taxon>Vibrionaceae</taxon>
        <taxon>Vibrio</taxon>
    </lineage>
</organism>
<dbReference type="PRINTS" id="PR00868">
    <property type="entry name" value="DNAPOLI"/>
</dbReference>
<dbReference type="Gene3D" id="3.30.70.370">
    <property type="match status" value="1"/>
</dbReference>
<keyword evidence="3" id="KW-0808">Transferase</keyword>
<dbReference type="Pfam" id="PF00476">
    <property type="entry name" value="DNA_pol_A"/>
    <property type="match status" value="1"/>
</dbReference>
<dbReference type="InterPro" id="IPR043502">
    <property type="entry name" value="DNA/RNA_pol_sf"/>
</dbReference>
<protein>
    <submittedName>
        <fullName evidence="3">DNA polymerase I, thermostable</fullName>
        <ecNumber evidence="3">2.7.7.7</ecNumber>
    </submittedName>
</protein>
<dbReference type="PANTHER" id="PTHR10133:SF62">
    <property type="entry name" value="DNA POLYMERASE THETA"/>
    <property type="match status" value="1"/>
</dbReference>
<dbReference type="SUPFAM" id="SSF56672">
    <property type="entry name" value="DNA/RNA polymerases"/>
    <property type="match status" value="1"/>
</dbReference>
<evidence type="ECO:0000259" key="2">
    <source>
        <dbReference type="SMART" id="SM00482"/>
    </source>
</evidence>